<evidence type="ECO:0000313" key="1">
    <source>
        <dbReference type="EMBL" id="GGY71597.1"/>
    </source>
</evidence>
<sequence>MKQRKLKLQVDAIVDVVNCLEQTIPNHLLVKYINDETIGLLQQILALETGLKTHIENSIRHAMLRSEDLAMGKNHANATYQKDSDAQITQTQVQLSEAVKVLRHICAQGKINETELEAFTSELSWAFLMVSVASFIAQGYKFAALEDRFSAQGYFQKAQSLLMESLHPNPRRVRMIKELSEIIEGSRRTMSRDLLPERPLPD</sequence>
<dbReference type="EMBL" id="BMYZ01000001">
    <property type="protein sequence ID" value="GGY71597.1"/>
    <property type="molecule type" value="Genomic_DNA"/>
</dbReference>
<proteinExistence type="predicted"/>
<reference evidence="2" key="1">
    <citation type="journal article" date="2019" name="Int. J. Syst. Evol. Microbiol.">
        <title>The Global Catalogue of Microorganisms (GCM) 10K type strain sequencing project: providing services to taxonomists for standard genome sequencing and annotation.</title>
        <authorList>
            <consortium name="The Broad Institute Genomics Platform"/>
            <consortium name="The Broad Institute Genome Sequencing Center for Infectious Disease"/>
            <person name="Wu L."/>
            <person name="Ma J."/>
        </authorList>
    </citation>
    <scope>NUCLEOTIDE SEQUENCE [LARGE SCALE GENOMIC DNA]</scope>
    <source>
        <strain evidence="2">KCTC 32239</strain>
    </source>
</reference>
<dbReference type="Proteomes" id="UP000619761">
    <property type="component" value="Unassembled WGS sequence"/>
</dbReference>
<evidence type="ECO:0000313" key="2">
    <source>
        <dbReference type="Proteomes" id="UP000619761"/>
    </source>
</evidence>
<organism evidence="1 2">
    <name type="scientific">Cellvibrio zantedeschiae</name>
    <dbReference type="NCBI Taxonomy" id="1237077"/>
    <lineage>
        <taxon>Bacteria</taxon>
        <taxon>Pseudomonadati</taxon>
        <taxon>Pseudomonadota</taxon>
        <taxon>Gammaproteobacteria</taxon>
        <taxon>Cellvibrionales</taxon>
        <taxon>Cellvibrionaceae</taxon>
        <taxon>Cellvibrio</taxon>
    </lineage>
</organism>
<gene>
    <name evidence="1" type="ORF">GCM10011613_15510</name>
</gene>
<keyword evidence="2" id="KW-1185">Reference proteome</keyword>
<protein>
    <submittedName>
        <fullName evidence="1">Uncharacterized protein</fullName>
    </submittedName>
</protein>
<comment type="caution">
    <text evidence="1">The sequence shown here is derived from an EMBL/GenBank/DDBJ whole genome shotgun (WGS) entry which is preliminary data.</text>
</comment>
<name>A0ABQ3AY91_9GAMM</name>
<accession>A0ABQ3AY91</accession>